<evidence type="ECO:0000313" key="2">
    <source>
        <dbReference type="Proteomes" id="UP000436088"/>
    </source>
</evidence>
<comment type="caution">
    <text evidence="1">The sequence shown here is derived from an EMBL/GenBank/DDBJ whole genome shotgun (WGS) entry which is preliminary data.</text>
</comment>
<sequence>MEEDEAARSPSISATSSAPPRSYLHICTTFFSTLSPPILRFETPPSPISVRLALGIPLAFRSLIAYSIIKDSWRARIAHKLWTHSRRPLALALHSRISDLFAVDIHPAAKIGNGILFDHATGVASEDWCRSFDRAGATILGNVKIGGSKDWSRVSGADDVPPQTTAVGNPARLVGGKEKPLRHEECPGESMDNTSFISQWSDYII</sequence>
<proteinExistence type="predicted"/>
<accession>A0A6A3B519</accession>
<reference evidence="1" key="1">
    <citation type="submission" date="2019-09" db="EMBL/GenBank/DDBJ databases">
        <title>Draft genome information of white flower Hibiscus syriacus.</title>
        <authorList>
            <person name="Kim Y.-M."/>
        </authorList>
    </citation>
    <scope>NUCLEOTIDE SEQUENCE [LARGE SCALE GENOMIC DNA]</scope>
    <source>
        <strain evidence="1">YM2019G1</strain>
    </source>
</reference>
<dbReference type="PANTHER" id="PTHR42811">
    <property type="entry name" value="SERINE ACETYLTRANSFERASE"/>
    <property type="match status" value="1"/>
</dbReference>
<dbReference type="AlphaFoldDB" id="A0A6A3B519"/>
<organism evidence="1 2">
    <name type="scientific">Hibiscus syriacus</name>
    <name type="common">Rose of Sharon</name>
    <dbReference type="NCBI Taxonomy" id="106335"/>
    <lineage>
        <taxon>Eukaryota</taxon>
        <taxon>Viridiplantae</taxon>
        <taxon>Streptophyta</taxon>
        <taxon>Embryophyta</taxon>
        <taxon>Tracheophyta</taxon>
        <taxon>Spermatophyta</taxon>
        <taxon>Magnoliopsida</taxon>
        <taxon>eudicotyledons</taxon>
        <taxon>Gunneridae</taxon>
        <taxon>Pentapetalae</taxon>
        <taxon>rosids</taxon>
        <taxon>malvids</taxon>
        <taxon>Malvales</taxon>
        <taxon>Malvaceae</taxon>
        <taxon>Malvoideae</taxon>
        <taxon>Hibiscus</taxon>
    </lineage>
</organism>
<dbReference type="GO" id="GO:0016740">
    <property type="term" value="F:transferase activity"/>
    <property type="evidence" value="ECO:0007669"/>
    <property type="project" value="UniProtKB-KW"/>
</dbReference>
<keyword evidence="2" id="KW-1185">Reference proteome</keyword>
<dbReference type="InterPro" id="IPR042122">
    <property type="entry name" value="Ser_AcTrfase_N_sf"/>
</dbReference>
<name>A0A6A3B519_HIBSY</name>
<dbReference type="SUPFAM" id="SSF51161">
    <property type="entry name" value="Trimeric LpxA-like enzymes"/>
    <property type="match status" value="1"/>
</dbReference>
<gene>
    <name evidence="1" type="ORF">F3Y22_tig00110321pilonHSYRG00151</name>
</gene>
<dbReference type="Proteomes" id="UP000436088">
    <property type="component" value="Unassembled WGS sequence"/>
</dbReference>
<dbReference type="InterPro" id="IPR011004">
    <property type="entry name" value="Trimer_LpxA-like_sf"/>
</dbReference>
<protein>
    <submittedName>
        <fullName evidence="1">Serine acetyltransferase 5</fullName>
    </submittedName>
</protein>
<dbReference type="Gene3D" id="1.10.3130.10">
    <property type="entry name" value="serine acetyltransferase, domain 1"/>
    <property type="match status" value="1"/>
</dbReference>
<evidence type="ECO:0000313" key="1">
    <source>
        <dbReference type="EMBL" id="KAE8710425.1"/>
    </source>
</evidence>
<dbReference type="EMBL" id="VEPZ02000929">
    <property type="protein sequence ID" value="KAE8710425.1"/>
    <property type="molecule type" value="Genomic_DNA"/>
</dbReference>